<dbReference type="AlphaFoldDB" id="A0A3P6AXS7"/>
<evidence type="ECO:0000313" key="1">
    <source>
        <dbReference type="EMBL" id="CAG7893599.1"/>
    </source>
</evidence>
<sequence length="69" mass="7873">MAKLCNGWNFASNHTSDDDGRIILLWKYPATVRILSQTSQLMTCEVFIPPTQKFVYTAVYASNLSEERT</sequence>
<gene>
    <name evidence="2" type="ORF">BRAA02T07026Z</name>
    <name evidence="1" type="ORF">BRAPAZ1V2_A02P25510.2</name>
</gene>
<evidence type="ECO:0000313" key="2">
    <source>
        <dbReference type="EMBL" id="VDC88848.1"/>
    </source>
</evidence>
<accession>A0A3P6AXS7</accession>
<name>A0A3P6AXS7_BRACM</name>
<protein>
    <submittedName>
        <fullName evidence="1">Uncharacterized protein</fullName>
    </submittedName>
</protein>
<dbReference type="EMBL" id="LS974618">
    <property type="protein sequence ID" value="CAG7893599.1"/>
    <property type="molecule type" value="Genomic_DNA"/>
</dbReference>
<organism evidence="2">
    <name type="scientific">Brassica campestris</name>
    <name type="common">Field mustard</name>
    <dbReference type="NCBI Taxonomy" id="3711"/>
    <lineage>
        <taxon>Eukaryota</taxon>
        <taxon>Viridiplantae</taxon>
        <taxon>Streptophyta</taxon>
        <taxon>Embryophyta</taxon>
        <taxon>Tracheophyta</taxon>
        <taxon>Spermatophyta</taxon>
        <taxon>Magnoliopsida</taxon>
        <taxon>eudicotyledons</taxon>
        <taxon>Gunneridae</taxon>
        <taxon>Pentapetalae</taxon>
        <taxon>rosids</taxon>
        <taxon>malvids</taxon>
        <taxon>Brassicales</taxon>
        <taxon>Brassicaceae</taxon>
        <taxon>Brassiceae</taxon>
        <taxon>Brassica</taxon>
    </lineage>
</organism>
<proteinExistence type="predicted"/>
<reference evidence="2" key="1">
    <citation type="submission" date="2018-11" db="EMBL/GenBank/DDBJ databases">
        <authorList>
            <consortium name="Genoscope - CEA"/>
            <person name="William W."/>
        </authorList>
    </citation>
    <scope>NUCLEOTIDE SEQUENCE</scope>
</reference>
<dbReference type="EMBL" id="LR031573">
    <property type="protein sequence ID" value="VDC88848.1"/>
    <property type="molecule type" value="Genomic_DNA"/>
</dbReference>
<dbReference type="Gramene" id="A02p25510.2_BraZ1">
    <property type="protein sequence ID" value="A02p25510.2_BraZ1.CDS.1"/>
    <property type="gene ID" value="A02g25510.2_BraZ1"/>
</dbReference>
<dbReference type="Proteomes" id="UP000694005">
    <property type="component" value="Chromosome A02"/>
</dbReference>